<sequence length="124" mass="14155">MSWLLWAENQPPREVTPHDPVIVTQTKIEEKRVEVPVSSRECNTYLDAVTKLREGQGELSRARGKMRNMISQIELNLMSKDSNTVVKMSRDMYDLENETNKAWLKIGDASALIDSYMPGEGPCR</sequence>
<accession>A0A0K0N782</accession>
<dbReference type="Proteomes" id="UP000202743">
    <property type="component" value="Segment"/>
</dbReference>
<dbReference type="EMBL" id="KR063278">
    <property type="protein sequence ID" value="AKJ72511.1"/>
    <property type="molecule type" value="Genomic_DNA"/>
</dbReference>
<reference evidence="1 2" key="1">
    <citation type="journal article" date="2015" name="PLoS ONE">
        <title>Lysis to Kill: Evaluation of the Lytic Abilities, and Genomics of Nine Bacteriophages Infective for Gordonia spp. and Their Potential Use in Activated Sludge Foam Biocontrol.</title>
        <authorList>
            <person name="Dyson Z.A."/>
            <person name="Tucci J."/>
            <person name="Seviour R.J."/>
            <person name="Petrovski S."/>
        </authorList>
    </citation>
    <scope>NUCLEOTIDE SEQUENCE [LARGE SCALE GENOMIC DNA]</scope>
</reference>
<protein>
    <submittedName>
        <fullName evidence="1">Uncharacterized protein</fullName>
    </submittedName>
</protein>
<evidence type="ECO:0000313" key="2">
    <source>
        <dbReference type="Proteomes" id="UP000202743"/>
    </source>
</evidence>
<organism evidence="1 2">
    <name type="scientific">Gordonia phage GMA7</name>
    <dbReference type="NCBI Taxonomy" id="1647286"/>
    <lineage>
        <taxon>Viruses</taxon>
        <taxon>Duplodnaviria</taxon>
        <taxon>Heunggongvirae</taxon>
        <taxon>Uroviricota</taxon>
        <taxon>Caudoviricetes</taxon>
        <taxon>Getseptimavirus</taxon>
        <taxon>Getseptimavirus GMA7</taxon>
    </lineage>
</organism>
<proteinExistence type="predicted"/>
<name>A0A0K0N782_9CAUD</name>
<evidence type="ECO:0000313" key="1">
    <source>
        <dbReference type="EMBL" id="AKJ72511.1"/>
    </source>
</evidence>
<dbReference type="RefSeq" id="YP_009189211.1">
    <property type="nucleotide sequence ID" value="NC_028673.1"/>
</dbReference>
<dbReference type="KEGG" id="vg:26517434"/>
<dbReference type="GeneID" id="26517434"/>
<keyword evidence="2" id="KW-1185">Reference proteome</keyword>
<gene>
    <name evidence="1" type="ORF">GMA7_74</name>
</gene>